<feature type="region of interest" description="Disordered" evidence="1">
    <location>
        <begin position="1"/>
        <end position="24"/>
    </location>
</feature>
<feature type="region of interest" description="Disordered" evidence="1">
    <location>
        <begin position="573"/>
        <end position="648"/>
    </location>
</feature>
<dbReference type="EMBL" id="JARIHO010000067">
    <property type="protein sequence ID" value="KAJ7314478.1"/>
    <property type="molecule type" value="Genomic_DNA"/>
</dbReference>
<name>A0AAD6ZA83_9AGAR</name>
<sequence>MPRKGAAARKRAREGKPPVKPGKQSWVHGTKLGFFTAYKEDFIAAAEIKETGAFYTRIAKLYLKKYGYNTAWGGDLEEGQDTADDVDEDEDVDTLLPEVAEARSAYYTKLRNKIAVWYHAQYGGNVRTKQVPKTFKQLFDRAKLEPSEPTRKRELHYYSTNFYAERIKPRFITRLAAATRAAAERGEKPPAEVALRQQVMKEAWLAETPAFRAEILQTIDKLHAAALETYKVALANDTPSTAEEYSIALNNAAFYLTPFAEAAQQQFGMNVSILLCGPVPDRGGRIEVRSVHAGFSNGLVPRIWSDFDRGGFDAAQRSFVNFAHHCFKLYKAAAAATAGNEVGARGEAAPEGAAAVEHTRPKPKPAWRGVQSGGVMALERPEASREENKGQGNREGPSRGARPGGAEWVSCVADFVALEQASGYPVKGDVLAPQGEKNLRPEEIPTFMQRRRKWEKGVTLTSGIGPASAQGSFADRWWAWWMRAQPAARVKANGKLGPADAIPMEEWVKFSKMAGKNGLLLYMGGLLWWGEAAAAATDSKMLLGDWRVAVLDMACALRVAVAAKDNGLDLNAEAENEAVAEPTTRTKRKKPEGVEDEEDKENEWPKKRRPASKRTTRKETASKGVGLEVREESGRIGDDPGVSGDAMDDTARRGIWHFSAATQMEGGAGTLHYGRPLMGRLRNVHHAMYPPAMARVHCIKGTDVPVPSQSGCRETLIPLKSKDRIVASSLQFRRHQGSRERSIDRRKGFISSKGVEWQFLRYFSEFFRVFSIFWELWLVPISSFTSSPNGAARPSHPAFPRIPNRRVLTVPYCNLHPSISVLDHRASGITDGILLPPVFDSNFKGW</sequence>
<reference evidence="2" key="1">
    <citation type="submission" date="2023-03" db="EMBL/GenBank/DDBJ databases">
        <title>Massive genome expansion in bonnet fungi (Mycena s.s.) driven by repeated elements and novel gene families across ecological guilds.</title>
        <authorList>
            <consortium name="Lawrence Berkeley National Laboratory"/>
            <person name="Harder C.B."/>
            <person name="Miyauchi S."/>
            <person name="Viragh M."/>
            <person name="Kuo A."/>
            <person name="Thoen E."/>
            <person name="Andreopoulos B."/>
            <person name="Lu D."/>
            <person name="Skrede I."/>
            <person name="Drula E."/>
            <person name="Henrissat B."/>
            <person name="Morin E."/>
            <person name="Kohler A."/>
            <person name="Barry K."/>
            <person name="LaButti K."/>
            <person name="Morin E."/>
            <person name="Salamov A."/>
            <person name="Lipzen A."/>
            <person name="Mereny Z."/>
            <person name="Hegedus B."/>
            <person name="Baldrian P."/>
            <person name="Stursova M."/>
            <person name="Weitz H."/>
            <person name="Taylor A."/>
            <person name="Grigoriev I.V."/>
            <person name="Nagy L.G."/>
            <person name="Martin F."/>
            <person name="Kauserud H."/>
        </authorList>
    </citation>
    <scope>NUCLEOTIDE SEQUENCE</scope>
    <source>
        <strain evidence="2">CBHHK002</strain>
    </source>
</reference>
<evidence type="ECO:0000313" key="2">
    <source>
        <dbReference type="EMBL" id="KAJ7314478.1"/>
    </source>
</evidence>
<keyword evidence="3" id="KW-1185">Reference proteome</keyword>
<feature type="region of interest" description="Disordered" evidence="1">
    <location>
        <begin position="349"/>
        <end position="404"/>
    </location>
</feature>
<evidence type="ECO:0000313" key="3">
    <source>
        <dbReference type="Proteomes" id="UP001218218"/>
    </source>
</evidence>
<organism evidence="2 3">
    <name type="scientific">Mycena albidolilacea</name>
    <dbReference type="NCBI Taxonomy" id="1033008"/>
    <lineage>
        <taxon>Eukaryota</taxon>
        <taxon>Fungi</taxon>
        <taxon>Dikarya</taxon>
        <taxon>Basidiomycota</taxon>
        <taxon>Agaricomycotina</taxon>
        <taxon>Agaricomycetes</taxon>
        <taxon>Agaricomycetidae</taxon>
        <taxon>Agaricales</taxon>
        <taxon>Marasmiineae</taxon>
        <taxon>Mycenaceae</taxon>
        <taxon>Mycena</taxon>
    </lineage>
</organism>
<protein>
    <submittedName>
        <fullName evidence="2">Uncharacterized protein</fullName>
    </submittedName>
</protein>
<feature type="compositionally biased region" description="Basic residues" evidence="1">
    <location>
        <begin position="606"/>
        <end position="616"/>
    </location>
</feature>
<accession>A0AAD6ZA83</accession>
<dbReference type="Proteomes" id="UP001218218">
    <property type="component" value="Unassembled WGS sequence"/>
</dbReference>
<dbReference type="AlphaFoldDB" id="A0AAD6ZA83"/>
<feature type="compositionally biased region" description="Basic and acidic residues" evidence="1">
    <location>
        <begin position="628"/>
        <end position="638"/>
    </location>
</feature>
<feature type="compositionally biased region" description="Basic residues" evidence="1">
    <location>
        <begin position="1"/>
        <end position="13"/>
    </location>
</feature>
<comment type="caution">
    <text evidence="2">The sequence shown here is derived from an EMBL/GenBank/DDBJ whole genome shotgun (WGS) entry which is preliminary data.</text>
</comment>
<feature type="compositionally biased region" description="Basic and acidic residues" evidence="1">
    <location>
        <begin position="379"/>
        <end position="389"/>
    </location>
</feature>
<proteinExistence type="predicted"/>
<evidence type="ECO:0000256" key="1">
    <source>
        <dbReference type="SAM" id="MobiDB-lite"/>
    </source>
</evidence>
<gene>
    <name evidence="2" type="ORF">DFH08DRAFT_821493</name>
</gene>